<dbReference type="Proteomes" id="UP000218620">
    <property type="component" value="Unassembled WGS sequence"/>
</dbReference>
<evidence type="ECO:0000256" key="6">
    <source>
        <dbReference type="ARBA" id="ARBA00038076"/>
    </source>
</evidence>
<keyword evidence="2" id="KW-1003">Cell membrane</keyword>
<dbReference type="PANTHER" id="PTHR30572:SF4">
    <property type="entry name" value="ABC TRANSPORTER PERMEASE YTRF"/>
    <property type="match status" value="1"/>
</dbReference>
<dbReference type="Proteomes" id="UP000282731">
    <property type="component" value="Chromosome"/>
</dbReference>
<dbReference type="Proteomes" id="UP000234289">
    <property type="component" value="Unassembled WGS sequence"/>
</dbReference>
<organism evidence="10 20">
    <name type="scientific">Brevibacterium aurantiacum</name>
    <dbReference type="NCBI Taxonomy" id="273384"/>
    <lineage>
        <taxon>Bacteria</taxon>
        <taxon>Bacillati</taxon>
        <taxon>Actinomycetota</taxon>
        <taxon>Actinomycetes</taxon>
        <taxon>Micrococcales</taxon>
        <taxon>Brevibacteriaceae</taxon>
        <taxon>Brevibacterium</taxon>
    </lineage>
</organism>
<reference evidence="27 28" key="6">
    <citation type="submission" date="2017-12" db="EMBL/GenBank/DDBJ databases">
        <authorList>
            <person name="Levesque S."/>
        </authorList>
    </citation>
    <scope>NUCLEOTIDE SEQUENCE [LARGE SCALE GENOMIC DNA]</scope>
    <source>
        <strain evidence="11 28">SMQ-1417</strain>
        <strain evidence="12 27">SMQ-1420</strain>
    </source>
</reference>
<dbReference type="AlphaFoldDB" id="A0A1D7VZU2"/>
<evidence type="ECO:0000313" key="18">
    <source>
        <dbReference type="EMBL" id="SMY05252.1"/>
    </source>
</evidence>
<dbReference type="Pfam" id="PF12704">
    <property type="entry name" value="MacB_PCD"/>
    <property type="match status" value="1"/>
</dbReference>
<evidence type="ECO:0000313" key="10">
    <source>
        <dbReference type="EMBL" id="AOP52301.1"/>
    </source>
</evidence>
<dbReference type="Proteomes" id="UP000234300">
    <property type="component" value="Unassembled WGS sequence"/>
</dbReference>
<dbReference type="Proteomes" id="UP000217564">
    <property type="component" value="Unassembled WGS sequence"/>
</dbReference>
<evidence type="ECO:0000313" key="13">
    <source>
        <dbReference type="EMBL" id="PCC18764.1"/>
    </source>
</evidence>
<evidence type="ECO:0000256" key="1">
    <source>
        <dbReference type="ARBA" id="ARBA00004651"/>
    </source>
</evidence>
<dbReference type="Proteomes" id="UP000218377">
    <property type="component" value="Unassembled WGS sequence"/>
</dbReference>
<evidence type="ECO:0000313" key="28">
    <source>
        <dbReference type="Proteomes" id="UP000283000"/>
    </source>
</evidence>
<dbReference type="Proteomes" id="UP000297736">
    <property type="component" value="Unassembled WGS sequence"/>
</dbReference>
<dbReference type="EMBL" id="CP025334">
    <property type="protein sequence ID" value="AZT96581.1"/>
    <property type="molecule type" value="Genomic_DNA"/>
</dbReference>
<keyword evidence="5 7" id="KW-0472">Membrane</keyword>
<gene>
    <name evidence="16" type="ORF">BAUR920_03596</name>
    <name evidence="17" type="ORF">BAURA63_03748</name>
    <name evidence="18" type="ORF">BAURA86_04008</name>
    <name evidence="10" type="ORF">BLSMQ_0587</name>
    <name evidence="15" type="ORF">CIK64_15480</name>
    <name evidence="14" type="ORF">CIK65_18685</name>
    <name evidence="13" type="ORF">CIK79_10990</name>
    <name evidence="11" type="ORF">CXR23_05945</name>
    <name evidence="12" type="ORF">CXR27_05855</name>
    <name evidence="19" type="ORF">EB834_20085</name>
</gene>
<dbReference type="EMBL" id="FXYZ01000044">
    <property type="protein sequence ID" value="SMY03222.1"/>
    <property type="molecule type" value="Genomic_DNA"/>
</dbReference>
<reference evidence="20" key="2">
    <citation type="submission" date="2016-09" db="EMBL/GenBank/DDBJ databases">
        <title>Complete Genome Sequence of Brevibacterium linens SMQ-1335.</title>
        <authorList>
            <person name="de Melo A.G."/>
            <person name="Labrie S.J."/>
            <person name="Dumaresq J."/>
            <person name="Roberts R.J."/>
            <person name="Tremblay D.M."/>
            <person name="Moineau S."/>
        </authorList>
    </citation>
    <scope>NUCLEOTIDE SEQUENCE [LARGE SCALE GENOMIC DNA]</scope>
    <source>
        <strain evidence="20">SMQ-1335</strain>
    </source>
</reference>
<feature type="transmembrane region" description="Helical" evidence="7">
    <location>
        <begin position="20"/>
        <end position="40"/>
    </location>
</feature>
<evidence type="ECO:0000313" key="25">
    <source>
        <dbReference type="Proteomes" id="UP000234300"/>
    </source>
</evidence>
<evidence type="ECO:0000313" key="27">
    <source>
        <dbReference type="Proteomes" id="UP000282731"/>
    </source>
</evidence>
<dbReference type="OrthoDB" id="9780560at2"/>
<comment type="subcellular location">
    <subcellularLocation>
        <location evidence="1">Cell membrane</location>
        <topology evidence="1">Multi-pass membrane protein</topology>
    </subcellularLocation>
</comment>
<dbReference type="Pfam" id="PF02687">
    <property type="entry name" value="FtsX"/>
    <property type="match status" value="1"/>
</dbReference>
<evidence type="ECO:0000256" key="2">
    <source>
        <dbReference type="ARBA" id="ARBA00022475"/>
    </source>
</evidence>
<reference evidence="19 29" key="7">
    <citation type="submission" date="2018-10" db="EMBL/GenBank/DDBJ databases">
        <title>Brevibacterium genomes from Austrain hard cheese rinds.</title>
        <authorList>
            <person name="Anast J.M."/>
            <person name="Dzieciol M."/>
            <person name="Schultz D.L."/>
            <person name="Mann E."/>
            <person name="Wagner M."/>
            <person name="Schmitz-Esser S."/>
        </authorList>
    </citation>
    <scope>NUCLEOTIDE SEQUENCE [LARGE SCALE GENOMIC DNA]</scope>
    <source>
        <strain evidence="19 29">L261</strain>
    </source>
</reference>
<evidence type="ECO:0000313" key="19">
    <source>
        <dbReference type="EMBL" id="TGD36353.1"/>
    </source>
</evidence>
<dbReference type="KEGG" id="blin:BLSMQ_0587"/>
<dbReference type="InterPro" id="IPR050250">
    <property type="entry name" value="Macrolide_Exporter_MacB"/>
</dbReference>
<dbReference type="GO" id="GO:0022857">
    <property type="term" value="F:transmembrane transporter activity"/>
    <property type="evidence" value="ECO:0007669"/>
    <property type="project" value="TreeGrafter"/>
</dbReference>
<evidence type="ECO:0000313" key="29">
    <source>
        <dbReference type="Proteomes" id="UP000297736"/>
    </source>
</evidence>
<dbReference type="Proteomes" id="UP000283000">
    <property type="component" value="Chromosome"/>
</dbReference>
<evidence type="ECO:0000256" key="4">
    <source>
        <dbReference type="ARBA" id="ARBA00022989"/>
    </source>
</evidence>
<evidence type="ECO:0000256" key="5">
    <source>
        <dbReference type="ARBA" id="ARBA00023136"/>
    </source>
</evidence>
<sequence length="398" mass="41557">MRDLLLDVVRDANARRVKSLIIVVVVTLSIAGLIASRVVAVTAANQIDEQLAATALDEVRVYQVHDSSASDDTGATASSLDLLTEGSAEAVSTISHVNSATRYLPISPGERTISRLPGGPEVEDVRVLGVDESYFGANDVDLIPASIAKTWSKAPDDNIALVGASVAKQLGIGAHSYDQTFRFGIQTFTAIGIVSSERDPKLAQSILIPPQVAEEFRDYDDHSELLVRTDLGFSSSVAALVPDLAAPGQASKIAASGAESLGDLRKGVATDVDGLLMGVGIVLWILTLLIVANATLSSVMARTSEIGLRRAIGFSREQVVVKFLVEGGLLGSIGGLCGVGFGVIFAIGITVALGWNPLVPFWFLVAGPIAGTLTGIIASIYPSLKTATIRPADAVRSD</sequence>
<comment type="similarity">
    <text evidence="6">Belongs to the ABC-4 integral membrane protein family.</text>
</comment>
<evidence type="ECO:0000313" key="21">
    <source>
        <dbReference type="Proteomes" id="UP000217564"/>
    </source>
</evidence>
<accession>A0A2H1KTE0</accession>
<dbReference type="GO" id="GO:0005886">
    <property type="term" value="C:plasma membrane"/>
    <property type="evidence" value="ECO:0007669"/>
    <property type="project" value="UniProtKB-SubCell"/>
</dbReference>
<dbReference type="Proteomes" id="UP000094793">
    <property type="component" value="Chromosome"/>
</dbReference>
<feature type="transmembrane region" description="Helical" evidence="7">
    <location>
        <begin position="361"/>
        <end position="381"/>
    </location>
</feature>
<dbReference type="EMBL" id="FXZI01000033">
    <property type="protein sequence ID" value="SMY05252.1"/>
    <property type="molecule type" value="Genomic_DNA"/>
</dbReference>
<dbReference type="EMBL" id="RHFF01000041">
    <property type="protein sequence ID" value="TGD36353.1"/>
    <property type="molecule type" value="Genomic_DNA"/>
</dbReference>
<dbReference type="InterPro" id="IPR003838">
    <property type="entry name" value="ABC3_permease_C"/>
</dbReference>
<evidence type="ECO:0000256" key="3">
    <source>
        <dbReference type="ARBA" id="ARBA00022692"/>
    </source>
</evidence>
<evidence type="ECO:0000313" key="17">
    <source>
        <dbReference type="EMBL" id="SMY03222.1"/>
    </source>
</evidence>
<accession>A0A2A3YN96</accession>
<evidence type="ECO:0000313" key="12">
    <source>
        <dbReference type="EMBL" id="AZT96581.1"/>
    </source>
</evidence>
<feature type="transmembrane region" description="Helical" evidence="7">
    <location>
        <begin position="323"/>
        <end position="355"/>
    </location>
</feature>
<evidence type="ECO:0000313" key="16">
    <source>
        <dbReference type="EMBL" id="SMY03036.1"/>
    </source>
</evidence>
<dbReference type="EMBL" id="NRGX01000001">
    <property type="protein sequence ID" value="PCC18764.1"/>
    <property type="molecule type" value="Genomic_DNA"/>
</dbReference>
<evidence type="ECO:0000259" key="8">
    <source>
        <dbReference type="Pfam" id="PF02687"/>
    </source>
</evidence>
<dbReference type="InterPro" id="IPR025857">
    <property type="entry name" value="MacB_PCD"/>
</dbReference>
<evidence type="ECO:0000313" key="23">
    <source>
        <dbReference type="Proteomes" id="UP000218620"/>
    </source>
</evidence>
<evidence type="ECO:0000313" key="15">
    <source>
        <dbReference type="EMBL" id="PCC45491.1"/>
    </source>
</evidence>
<evidence type="ECO:0000313" key="22">
    <source>
        <dbReference type="Proteomes" id="UP000218377"/>
    </source>
</evidence>
<feature type="domain" description="MacB-like periplasmic core" evidence="9">
    <location>
        <begin position="19"/>
        <end position="230"/>
    </location>
</feature>
<reference evidence="25 26" key="4">
    <citation type="submission" date="2017-03" db="EMBL/GenBank/DDBJ databases">
        <authorList>
            <person name="Afonso C.L."/>
            <person name="Miller P.J."/>
            <person name="Scott M.A."/>
            <person name="Spackman E."/>
            <person name="Goraichik I."/>
            <person name="Dimitrov K.M."/>
            <person name="Suarez D.L."/>
            <person name="Swayne D.E."/>
        </authorList>
    </citation>
    <scope>NUCLEOTIDE SEQUENCE [LARGE SCALE GENOMIC DNA]</scope>
    <source>
        <strain evidence="17">6</strain>
        <strain evidence="26">6(3)</strain>
        <strain evidence="18">8</strain>
        <strain evidence="25">8(6)</strain>
        <strain evidence="16">CNRZ 920</strain>
    </source>
</reference>
<protein>
    <submittedName>
        <fullName evidence="10 11">ABC transporter permease</fullName>
    </submittedName>
    <submittedName>
        <fullName evidence="16">Putative ABC transport system permease protein</fullName>
    </submittedName>
</protein>
<evidence type="ECO:0000313" key="11">
    <source>
        <dbReference type="EMBL" id="AZT92737.1"/>
    </source>
</evidence>
<dbReference type="EMBL" id="CP017150">
    <property type="protein sequence ID" value="AOP52301.1"/>
    <property type="molecule type" value="Genomic_DNA"/>
</dbReference>
<evidence type="ECO:0000259" key="9">
    <source>
        <dbReference type="Pfam" id="PF12704"/>
    </source>
</evidence>
<keyword evidence="4 7" id="KW-1133">Transmembrane helix</keyword>
<reference evidence="27 28" key="8">
    <citation type="submission" date="2019-01" db="EMBL/GenBank/DDBJ databases">
        <title>Comparative genomic analysis of Brevibacterium aurantiacum sheds light on its evolution and its adaptation to smear-ripened cheeses.</title>
        <authorList>
            <person name="Moineau S."/>
        </authorList>
    </citation>
    <scope>NUCLEOTIDE SEQUENCE [LARGE SCALE GENOMIC DNA]</scope>
    <source>
        <strain evidence="11 28">SMQ-1417</strain>
        <strain evidence="12 27">SMQ-1420</strain>
    </source>
</reference>
<evidence type="ECO:0000313" key="14">
    <source>
        <dbReference type="EMBL" id="PCC41242.1"/>
    </source>
</evidence>
<dbReference type="EMBL" id="CP025330">
    <property type="protein sequence ID" value="AZT92737.1"/>
    <property type="molecule type" value="Genomic_DNA"/>
</dbReference>
<keyword evidence="3 7" id="KW-0812">Transmembrane</keyword>
<accession>A0A1D7VZU2</accession>
<feature type="transmembrane region" description="Helical" evidence="7">
    <location>
        <begin position="275"/>
        <end position="302"/>
    </location>
</feature>
<reference evidence="10" key="1">
    <citation type="submission" date="2016-09" db="EMBL/GenBank/DDBJ databases">
        <title>Complete Genome Sequence of Brevibacterium aurantiacum SMQ-1335.</title>
        <authorList>
            <person name="de Melo A.G."/>
            <person name="Labrie S.J."/>
            <person name="Dumaresq J."/>
            <person name="Roberts R.J."/>
            <person name="Tremblay D.M."/>
            <person name="Moineau S."/>
        </authorList>
    </citation>
    <scope>NUCLEOTIDE SEQUENCE</scope>
    <source>
        <strain evidence="10">SMQ-1335</strain>
    </source>
</reference>
<dbReference type="EMBL" id="FXZG01000043">
    <property type="protein sequence ID" value="SMY03036.1"/>
    <property type="molecule type" value="Genomic_DNA"/>
</dbReference>
<proteinExistence type="inferred from homology"/>
<dbReference type="PATRIC" id="fig|1703.10.peg.608"/>
<reference evidence="24" key="5">
    <citation type="submission" date="2017-03" db="EMBL/GenBank/DDBJ databases">
        <authorList>
            <person name="Monnet C."/>
        </authorList>
    </citation>
    <scope>NUCLEOTIDE SEQUENCE [LARGE SCALE GENOMIC DNA]</scope>
    <source>
        <strain evidence="24">CNRZ 920</strain>
    </source>
</reference>
<evidence type="ECO:0000313" key="24">
    <source>
        <dbReference type="Proteomes" id="UP000234289"/>
    </source>
</evidence>
<evidence type="ECO:0000313" key="26">
    <source>
        <dbReference type="Proteomes" id="UP000234327"/>
    </source>
</evidence>
<evidence type="ECO:0000313" key="20">
    <source>
        <dbReference type="Proteomes" id="UP000094793"/>
    </source>
</evidence>
<name>A0A1D7VZU2_BREAU</name>
<feature type="domain" description="ABC3 transporter permease C-terminal" evidence="8">
    <location>
        <begin position="279"/>
        <end position="389"/>
    </location>
</feature>
<dbReference type="RefSeq" id="WP_069599443.1">
    <property type="nucleotide sequence ID" value="NZ_CP017150.1"/>
</dbReference>
<dbReference type="Proteomes" id="UP000234327">
    <property type="component" value="Unassembled WGS sequence"/>
</dbReference>
<dbReference type="EMBL" id="NRGP01000024">
    <property type="protein sequence ID" value="PCC45491.1"/>
    <property type="molecule type" value="Genomic_DNA"/>
</dbReference>
<dbReference type="PANTHER" id="PTHR30572">
    <property type="entry name" value="MEMBRANE COMPONENT OF TRANSPORTER-RELATED"/>
    <property type="match status" value="1"/>
</dbReference>
<reference evidence="21 22" key="3">
    <citation type="journal article" date="2017" name="Elife">
        <title>Extensive horizontal gene transfer in cheese-associated bacteria.</title>
        <authorList>
            <person name="Bonham K.S."/>
            <person name="Wolfe B.E."/>
            <person name="Dutton R.J."/>
        </authorList>
    </citation>
    <scope>NUCLEOTIDE SEQUENCE [LARGE SCALE GENOMIC DNA]</scope>
    <source>
        <strain evidence="15 21">947_7</strain>
        <strain evidence="14 23">962_8</strain>
        <strain evidence="13 22">JB5</strain>
    </source>
</reference>
<dbReference type="GeneID" id="60904943"/>
<dbReference type="EMBL" id="NRGQ01000048">
    <property type="protein sequence ID" value="PCC41242.1"/>
    <property type="molecule type" value="Genomic_DNA"/>
</dbReference>
<evidence type="ECO:0000256" key="7">
    <source>
        <dbReference type="SAM" id="Phobius"/>
    </source>
</evidence>